<dbReference type="OrthoDB" id="2560628at2759"/>
<feature type="transmembrane region" description="Helical" evidence="1">
    <location>
        <begin position="182"/>
        <end position="203"/>
    </location>
</feature>
<reference evidence="3 4" key="1">
    <citation type="submission" date="2019-02" db="EMBL/GenBank/DDBJ databases">
        <title>Genome sequencing of the rare red list fungi Antrodiella citrinella (Flaviporus citrinellus).</title>
        <authorList>
            <person name="Buettner E."/>
            <person name="Kellner H."/>
        </authorList>
    </citation>
    <scope>NUCLEOTIDE SEQUENCE [LARGE SCALE GENOMIC DNA]</scope>
    <source>
        <strain evidence="3 4">DSM 108506</strain>
    </source>
</reference>
<dbReference type="Proteomes" id="UP000308730">
    <property type="component" value="Unassembled WGS sequence"/>
</dbReference>
<sequence>MPSLDARGGISAAQLVIYIPVLVLSAILVMRHGFRKQAGWIFLVILSLVRIVGSGAHIAAELSSDPSLGLIETFSILDNVGLSPLMMCTIGFLSTVGIGAFDNNKRVTVGLRLLGLLASVAMILTIVGAINIGEAKNQSDVNSAELYRHIGGILYGALFALVTLAHFFFWSHKDSIMMHRRTLLAGISAVLPLLFIRTAYSILSDFSPSAVPGTTAPTNALSKFSSTTGTWWIYLAMSVACEVLVVIIYLVVGMSVPVSQEYDSVPDDRNDYALHNTYDTGYNPGYAKPYGQ</sequence>
<dbReference type="AlphaFoldDB" id="A0A4S4MPV6"/>
<keyword evidence="1" id="KW-0812">Transmembrane</keyword>
<dbReference type="PANTHER" id="PTHR42109">
    <property type="entry name" value="UNPLACED GENOMIC SCAFFOLD UM_SCAF_CONTIG_1.265, WHOLE GENOME SHOTGUN SEQUENCE"/>
    <property type="match status" value="1"/>
</dbReference>
<name>A0A4S4MPV6_9APHY</name>
<feature type="domain" description="DUF7702" evidence="2">
    <location>
        <begin position="4"/>
        <end position="256"/>
    </location>
</feature>
<feature type="transmembrane region" description="Helical" evidence="1">
    <location>
        <begin position="113"/>
        <end position="132"/>
    </location>
</feature>
<evidence type="ECO:0000313" key="3">
    <source>
        <dbReference type="EMBL" id="THH28052.1"/>
    </source>
</evidence>
<keyword evidence="1" id="KW-0472">Membrane</keyword>
<organism evidence="3 4">
    <name type="scientific">Antrodiella citrinella</name>
    <dbReference type="NCBI Taxonomy" id="2447956"/>
    <lineage>
        <taxon>Eukaryota</taxon>
        <taxon>Fungi</taxon>
        <taxon>Dikarya</taxon>
        <taxon>Basidiomycota</taxon>
        <taxon>Agaricomycotina</taxon>
        <taxon>Agaricomycetes</taxon>
        <taxon>Polyporales</taxon>
        <taxon>Steccherinaceae</taxon>
        <taxon>Antrodiella</taxon>
    </lineage>
</organism>
<evidence type="ECO:0000259" key="2">
    <source>
        <dbReference type="Pfam" id="PF24800"/>
    </source>
</evidence>
<evidence type="ECO:0000256" key="1">
    <source>
        <dbReference type="SAM" id="Phobius"/>
    </source>
</evidence>
<feature type="transmembrane region" description="Helical" evidence="1">
    <location>
        <begin position="231"/>
        <end position="252"/>
    </location>
</feature>
<dbReference type="EMBL" id="SGPM01000205">
    <property type="protein sequence ID" value="THH28052.1"/>
    <property type="molecule type" value="Genomic_DNA"/>
</dbReference>
<feature type="transmembrane region" description="Helical" evidence="1">
    <location>
        <begin position="12"/>
        <end position="29"/>
    </location>
</feature>
<dbReference type="Pfam" id="PF24800">
    <property type="entry name" value="DUF7702"/>
    <property type="match status" value="1"/>
</dbReference>
<keyword evidence="4" id="KW-1185">Reference proteome</keyword>
<keyword evidence="1" id="KW-1133">Transmembrane helix</keyword>
<comment type="caution">
    <text evidence="3">The sequence shown here is derived from an EMBL/GenBank/DDBJ whole genome shotgun (WGS) entry which is preliminary data.</text>
</comment>
<accession>A0A4S4MPV6</accession>
<gene>
    <name evidence="3" type="ORF">EUX98_g6137</name>
</gene>
<proteinExistence type="predicted"/>
<feature type="transmembrane region" description="Helical" evidence="1">
    <location>
        <begin position="41"/>
        <end position="60"/>
    </location>
</feature>
<evidence type="ECO:0000313" key="4">
    <source>
        <dbReference type="Proteomes" id="UP000308730"/>
    </source>
</evidence>
<feature type="transmembrane region" description="Helical" evidence="1">
    <location>
        <begin position="80"/>
        <end position="101"/>
    </location>
</feature>
<feature type="transmembrane region" description="Helical" evidence="1">
    <location>
        <begin position="152"/>
        <end position="170"/>
    </location>
</feature>
<dbReference type="PANTHER" id="PTHR42109:SF2">
    <property type="entry name" value="INTEGRAL MEMBRANE PROTEIN"/>
    <property type="match status" value="1"/>
</dbReference>
<dbReference type="InterPro" id="IPR056119">
    <property type="entry name" value="DUF7702"/>
</dbReference>
<protein>
    <recommendedName>
        <fullName evidence="2">DUF7702 domain-containing protein</fullName>
    </recommendedName>
</protein>